<keyword evidence="2" id="KW-1185">Reference proteome</keyword>
<gene>
    <name evidence="1" type="primary">78</name>
    <name evidence="1" type="ORF">SEA_GANDALPH_78</name>
</gene>
<protein>
    <submittedName>
        <fullName evidence="1">Uncharacterized protein</fullName>
    </submittedName>
</protein>
<dbReference type="KEGG" id="vg:60329113"/>
<sequence>MSWTEGVPCDCLGVPRTWSVVGGVWTCECGRQMKQSAIEAMQKVAGGIRLSPATLAMLDAEKAAVVAAGEEA</sequence>
<dbReference type="GeneID" id="60329113"/>
<dbReference type="RefSeq" id="YP_009957590.1">
    <property type="nucleotide sequence ID" value="NC_051662.1"/>
</dbReference>
<name>A0A7G9UVG7_9CAUD</name>
<organism evidence="1 2">
    <name type="scientific">Mycobacterium phage Gandalph</name>
    <dbReference type="NCBI Taxonomy" id="2767557"/>
    <lineage>
        <taxon>Viruses</taxon>
        <taxon>Duplodnaviria</taxon>
        <taxon>Heunggongvirae</taxon>
        <taxon>Uroviricota</taxon>
        <taxon>Caudoviricetes</taxon>
        <taxon>Gracegardnervirinae</taxon>
        <taxon>Cheoctovirus</taxon>
        <taxon>Cheoctovirus gandalph</taxon>
    </lineage>
</organism>
<dbReference type="Proteomes" id="UP000516205">
    <property type="component" value="Segment"/>
</dbReference>
<evidence type="ECO:0000313" key="2">
    <source>
        <dbReference type="Proteomes" id="UP000516205"/>
    </source>
</evidence>
<dbReference type="EMBL" id="MT684586">
    <property type="protein sequence ID" value="QNN98022.1"/>
    <property type="molecule type" value="Genomic_DNA"/>
</dbReference>
<proteinExistence type="predicted"/>
<accession>A0A7G9UVG7</accession>
<evidence type="ECO:0000313" key="1">
    <source>
        <dbReference type="EMBL" id="QNN98022.1"/>
    </source>
</evidence>
<reference evidence="1 2" key="1">
    <citation type="submission" date="2020-06" db="EMBL/GenBank/DDBJ databases">
        <authorList>
            <person name="Carlson E."/>
            <person name="Bamesberger N."/>
            <person name="Battaglia Z."/>
            <person name="Budnack T."/>
            <person name="Cardinale D."/>
            <person name="Chung C."/>
            <person name="Diesslin M.T."/>
            <person name="Fenner I."/>
            <person name="Goligoski M."/>
            <person name="Lumsden M."/>
            <person name="Murray C."/>
            <person name="Schwander K."/>
            <person name="Poxleitner M.K."/>
            <person name="Ettinger A.-S.H."/>
            <person name="Ettinger W.F."/>
            <person name="Anders K.R."/>
            <person name="Schaff J.E."/>
            <person name="Dashiell C.L."/>
            <person name="Macialek J.A."/>
            <person name="Bradley K.W."/>
            <person name="Asai D.J."/>
            <person name="Bowman C.A."/>
            <person name="Russell D.A."/>
            <person name="Pope W.H."/>
            <person name="Jacobs-Sera D."/>
            <person name="Hendrix R.W."/>
            <person name="Hatfull G.F."/>
        </authorList>
    </citation>
    <scope>NUCLEOTIDE SEQUENCE [LARGE SCALE GENOMIC DNA]</scope>
</reference>